<dbReference type="KEGG" id="cohn:KCTCHS21_41890"/>
<protein>
    <recommendedName>
        <fullName evidence="2">DUF58 domain-containing protein</fullName>
    </recommendedName>
</protein>
<sequence length="414" mass="47188">MTRLQFPRAWWLCAILYVTAICYVLFQGGKTSLMLFVILNALGLYLLLGRWSGIGGIRGIRLTDAGQGSHAFLTAGMRLQVKLRMQIPGFWPLPYIIVREKLVRLSGGESQLYEMSFVPDYRRRGEVQFETAPLRRGKYEFQKTDCSTRDIFGLFEHRGSYSQPLHIQVLPRTITLKDWRLFRRSQRGVFQHTLTSLWARETTQIDGVREYIHGDRLSRIHWNATAKTGQWKSKEFEREALPRVVFVLDRNEISYPGAEQFELAVSVAASLIELTIAKGMPVGFVSSGQSSSYWFGQGRTPVSRDEVFQHLVEVEADSRETLGELLGQVAERFETGIHIVIIGSSTDNQTVVAMNALESKRMIPSIIHIADKHHHADEAARLRQWQLLCQSKQWEFCSVSQLDHLPQVLGVVPA</sequence>
<keyword evidence="4" id="KW-1185">Reference proteome</keyword>
<accession>A0A3T1D9M8</accession>
<dbReference type="AlphaFoldDB" id="A0A3T1D9M8"/>
<dbReference type="Proteomes" id="UP000289856">
    <property type="component" value="Chromosome"/>
</dbReference>
<reference evidence="3 4" key="1">
    <citation type="submission" date="2019-01" db="EMBL/GenBank/DDBJ databases">
        <title>Complete genome sequence of Cohnella hallensis HS21 isolated from Korean fir (Abies koreana) rhizospheric soil.</title>
        <authorList>
            <person name="Jiang L."/>
            <person name="Kang S.W."/>
            <person name="Kim S."/>
            <person name="Jung J."/>
            <person name="Kim C.Y."/>
            <person name="Kim D.H."/>
            <person name="Kim S.W."/>
            <person name="Lee J."/>
        </authorList>
    </citation>
    <scope>NUCLEOTIDE SEQUENCE [LARGE SCALE GENOMIC DNA]</scope>
    <source>
        <strain evidence="3 4">HS21</strain>
    </source>
</reference>
<organism evidence="3 4">
    <name type="scientific">Cohnella abietis</name>
    <dbReference type="NCBI Taxonomy" id="2507935"/>
    <lineage>
        <taxon>Bacteria</taxon>
        <taxon>Bacillati</taxon>
        <taxon>Bacillota</taxon>
        <taxon>Bacilli</taxon>
        <taxon>Bacillales</taxon>
        <taxon>Paenibacillaceae</taxon>
        <taxon>Cohnella</taxon>
    </lineage>
</organism>
<keyword evidence="1" id="KW-0472">Membrane</keyword>
<dbReference type="EMBL" id="AP019400">
    <property type="protein sequence ID" value="BBI34790.1"/>
    <property type="molecule type" value="Genomic_DNA"/>
</dbReference>
<evidence type="ECO:0000259" key="2">
    <source>
        <dbReference type="Pfam" id="PF01882"/>
    </source>
</evidence>
<feature type="transmembrane region" description="Helical" evidence="1">
    <location>
        <begin position="32"/>
        <end position="51"/>
    </location>
</feature>
<evidence type="ECO:0000313" key="4">
    <source>
        <dbReference type="Proteomes" id="UP000289856"/>
    </source>
</evidence>
<dbReference type="PANTHER" id="PTHR34351">
    <property type="entry name" value="SLR1927 PROTEIN-RELATED"/>
    <property type="match status" value="1"/>
</dbReference>
<feature type="transmembrane region" description="Helical" evidence="1">
    <location>
        <begin position="9"/>
        <end position="26"/>
    </location>
</feature>
<dbReference type="InterPro" id="IPR002881">
    <property type="entry name" value="DUF58"/>
</dbReference>
<feature type="domain" description="DUF58" evidence="2">
    <location>
        <begin position="208"/>
        <end position="319"/>
    </location>
</feature>
<evidence type="ECO:0000256" key="1">
    <source>
        <dbReference type="SAM" id="Phobius"/>
    </source>
</evidence>
<keyword evidence="1" id="KW-1133">Transmembrane helix</keyword>
<name>A0A3T1D9M8_9BACL</name>
<proteinExistence type="predicted"/>
<gene>
    <name evidence="3" type="ORF">KCTCHS21_41890</name>
</gene>
<dbReference type="Pfam" id="PF01882">
    <property type="entry name" value="DUF58"/>
    <property type="match status" value="1"/>
</dbReference>
<evidence type="ECO:0000313" key="3">
    <source>
        <dbReference type="EMBL" id="BBI34790.1"/>
    </source>
</evidence>
<dbReference type="PANTHER" id="PTHR34351:SF2">
    <property type="entry name" value="DUF58 DOMAIN-CONTAINING PROTEIN"/>
    <property type="match status" value="1"/>
</dbReference>
<keyword evidence="1" id="KW-0812">Transmembrane</keyword>